<evidence type="ECO:0000256" key="2">
    <source>
        <dbReference type="ARBA" id="ARBA00022801"/>
    </source>
</evidence>
<dbReference type="GO" id="GO:0016787">
    <property type="term" value="F:hydrolase activity"/>
    <property type="evidence" value="ECO:0007669"/>
    <property type="project" value="UniProtKB-KW"/>
</dbReference>
<keyword evidence="7" id="KW-1185">Reference proteome</keyword>
<name>R2S2Y6_9ENTE</name>
<dbReference type="OrthoDB" id="8617387at2"/>
<dbReference type="RefSeq" id="WP_010744128.1">
    <property type="nucleotide sequence ID" value="NZ_ASWF01000002.1"/>
</dbReference>
<dbReference type="AlphaFoldDB" id="R2S2Y6"/>
<dbReference type="InterPro" id="IPR052193">
    <property type="entry name" value="Peptidase_C59"/>
</dbReference>
<comment type="caution">
    <text evidence="4">The sequence shown here is derived from an EMBL/GenBank/DDBJ whole genome shotgun (WGS) entry which is preliminary data.</text>
</comment>
<dbReference type="HOGENOM" id="CLU_057333_0_0_9"/>
<dbReference type="PATRIC" id="fig|1158602.3.peg.815"/>
<evidence type="ECO:0000313" key="7">
    <source>
        <dbReference type="Proteomes" id="UP000014158"/>
    </source>
</evidence>
<dbReference type="InterPro" id="IPR029132">
    <property type="entry name" value="CBAH/NAAA_C"/>
</dbReference>
<comment type="similarity">
    <text evidence="1">Belongs to the peptidase C59 family.</text>
</comment>
<dbReference type="InterPro" id="IPR029055">
    <property type="entry name" value="Ntn_hydrolases_N"/>
</dbReference>
<feature type="domain" description="Choloylglycine hydrolase/NAAA C-terminal" evidence="3">
    <location>
        <begin position="88"/>
        <end position="253"/>
    </location>
</feature>
<dbReference type="PANTHER" id="PTHR35527:SF2">
    <property type="entry name" value="HYDROLASE"/>
    <property type="match status" value="1"/>
</dbReference>
<protein>
    <recommendedName>
        <fullName evidence="3">Choloylglycine hydrolase/NAAA C-terminal domain-containing protein</fullName>
    </recommendedName>
</protein>
<dbReference type="EMBL" id="ASWF01000002">
    <property type="protein sequence ID" value="EOT77608.1"/>
    <property type="molecule type" value="Genomic_DNA"/>
</dbReference>
<evidence type="ECO:0000313" key="5">
    <source>
        <dbReference type="EMBL" id="EOT77608.1"/>
    </source>
</evidence>
<evidence type="ECO:0000313" key="4">
    <source>
        <dbReference type="EMBL" id="EOH82554.1"/>
    </source>
</evidence>
<reference evidence="4 6" key="1">
    <citation type="submission" date="2013-02" db="EMBL/GenBank/DDBJ databases">
        <title>The Genome Sequence of Enterococcus raffinosus ATCC_49464.</title>
        <authorList>
            <consortium name="The Broad Institute Genome Sequencing Platform"/>
            <consortium name="The Broad Institute Genome Sequencing Center for Infectious Disease"/>
            <person name="Earl A.M."/>
            <person name="Gilmore M.S."/>
            <person name="Lebreton F."/>
            <person name="Walker B."/>
            <person name="Young S.K."/>
            <person name="Zeng Q."/>
            <person name="Gargeya S."/>
            <person name="Fitzgerald M."/>
            <person name="Haas B."/>
            <person name="Abouelleil A."/>
            <person name="Alvarado L."/>
            <person name="Arachchi H.M."/>
            <person name="Berlin A.M."/>
            <person name="Chapman S.B."/>
            <person name="Dewar J."/>
            <person name="Goldberg J."/>
            <person name="Griggs A."/>
            <person name="Gujja S."/>
            <person name="Hansen M."/>
            <person name="Howarth C."/>
            <person name="Imamovic A."/>
            <person name="Larimer J."/>
            <person name="McCowan C."/>
            <person name="Murphy C."/>
            <person name="Neiman D."/>
            <person name="Pearson M."/>
            <person name="Priest M."/>
            <person name="Roberts A."/>
            <person name="Saif S."/>
            <person name="Shea T."/>
            <person name="Sisk P."/>
            <person name="Sykes S."/>
            <person name="Wortman J."/>
            <person name="Nusbaum C."/>
            <person name="Birren B."/>
        </authorList>
    </citation>
    <scope>NUCLEOTIDE SEQUENCE [LARGE SCALE GENOMIC DNA]</scope>
    <source>
        <strain evidence="4 6">ATCC 49464</strain>
    </source>
</reference>
<sequence>MKLKMTFLLGGIGLLLIILALILFSRIKTISTIKKVEGDLYRVEYTADYKLDELLTSDIDSVNELEKQLSKKLFFGYPIKTKEDLFGCSAFSAVTPGGKHLVGRNFDYAKGGAILVHTKPKKGFASYSMVSLAHLGVAKEQNTMPETLQGKLAILAAPYGSVDGMNEKGLSVSVLELQTEPTKQNNGKTPIITTLAVRMLLDKAASTEEAVMLLKKYDMNSSAGKPYHFFISDKSGKSVIVDWAKQKMTVLPTQLATNFQLSQGEDYHVGIGHDRYDTLEKTLNQNNDRLTAAEAMKLLEKVKITWNGEWQTEWSVVYHLDNFSVDLVTDMNYKKIHHFSGQSK</sequence>
<proteinExistence type="inferred from homology"/>
<dbReference type="SUPFAM" id="SSF56235">
    <property type="entry name" value="N-terminal nucleophile aminohydrolases (Ntn hydrolases)"/>
    <property type="match status" value="1"/>
</dbReference>
<evidence type="ECO:0000256" key="1">
    <source>
        <dbReference type="ARBA" id="ARBA00006625"/>
    </source>
</evidence>
<gene>
    <name evidence="5" type="ORF">I590_01144</name>
    <name evidence="4" type="ORF">UAK_00791</name>
</gene>
<dbReference type="Proteomes" id="UP000014158">
    <property type="component" value="Unassembled WGS sequence"/>
</dbReference>
<dbReference type="Gene3D" id="3.60.60.10">
    <property type="entry name" value="Penicillin V Acylase, Chain A"/>
    <property type="match status" value="1"/>
</dbReference>
<dbReference type="eggNOG" id="COG3049">
    <property type="taxonomic scope" value="Bacteria"/>
</dbReference>
<reference evidence="5 7" key="2">
    <citation type="submission" date="2013-03" db="EMBL/GenBank/DDBJ databases">
        <title>The Genome Sequence of Enterococcus raffinosus ATCC_49464 (PacBio/Illumina hybrid assembly).</title>
        <authorList>
            <consortium name="The Broad Institute Genomics Platform"/>
            <consortium name="The Broad Institute Genome Sequencing Center for Infectious Disease"/>
            <person name="Earl A."/>
            <person name="Russ C."/>
            <person name="Gilmore M."/>
            <person name="Surin D."/>
            <person name="Walker B."/>
            <person name="Young S."/>
            <person name="Zeng Q."/>
            <person name="Gargeya S."/>
            <person name="Fitzgerald M."/>
            <person name="Haas B."/>
            <person name="Abouelleil A."/>
            <person name="Allen A.W."/>
            <person name="Alvarado L."/>
            <person name="Arachchi H.M."/>
            <person name="Berlin A.M."/>
            <person name="Chapman S.B."/>
            <person name="Gainer-Dewar J."/>
            <person name="Goldberg J."/>
            <person name="Griggs A."/>
            <person name="Gujja S."/>
            <person name="Hansen M."/>
            <person name="Howarth C."/>
            <person name="Imamovic A."/>
            <person name="Ireland A."/>
            <person name="Larimer J."/>
            <person name="McCowan C."/>
            <person name="Murphy C."/>
            <person name="Pearson M."/>
            <person name="Poon T.W."/>
            <person name="Priest M."/>
            <person name="Roberts A."/>
            <person name="Saif S."/>
            <person name="Shea T."/>
            <person name="Sisk P."/>
            <person name="Sykes S."/>
            <person name="Wortman J."/>
            <person name="Nusbaum C."/>
            <person name="Birren B."/>
        </authorList>
    </citation>
    <scope>NUCLEOTIDE SEQUENCE [LARGE SCALE GENOMIC DNA]</scope>
    <source>
        <strain evidence="5 7">ATCC 49464</strain>
    </source>
</reference>
<accession>R2S2Y6</accession>
<evidence type="ECO:0000313" key="6">
    <source>
        <dbReference type="Proteomes" id="UP000013877"/>
    </source>
</evidence>
<keyword evidence="2" id="KW-0378">Hydrolase</keyword>
<dbReference type="PANTHER" id="PTHR35527">
    <property type="entry name" value="CHOLOYLGLYCINE HYDROLASE"/>
    <property type="match status" value="1"/>
</dbReference>
<evidence type="ECO:0000259" key="3">
    <source>
        <dbReference type="Pfam" id="PF02275"/>
    </source>
</evidence>
<dbReference type="EMBL" id="AJAL01000001">
    <property type="protein sequence ID" value="EOH82554.1"/>
    <property type="molecule type" value="Genomic_DNA"/>
</dbReference>
<dbReference type="Proteomes" id="UP000013877">
    <property type="component" value="Unassembled WGS sequence"/>
</dbReference>
<organism evidence="4 6">
    <name type="scientific">Enterococcus raffinosus ATCC 49464</name>
    <dbReference type="NCBI Taxonomy" id="1158602"/>
    <lineage>
        <taxon>Bacteria</taxon>
        <taxon>Bacillati</taxon>
        <taxon>Bacillota</taxon>
        <taxon>Bacilli</taxon>
        <taxon>Lactobacillales</taxon>
        <taxon>Enterococcaceae</taxon>
        <taxon>Enterococcus</taxon>
    </lineage>
</organism>
<dbReference type="Pfam" id="PF02275">
    <property type="entry name" value="CBAH"/>
    <property type="match status" value="1"/>
</dbReference>